<name>N1PTF2_DOTSN</name>
<evidence type="ECO:0000313" key="3">
    <source>
        <dbReference type="Proteomes" id="UP000016933"/>
    </source>
</evidence>
<sequence>MGRIRCGAVNFLMTAFLPTAHTTAFCSAYLQIPEHISTVTSTVSGKPRTITETSSMVVPTTTRVLRVTHTSTSTATVDLWIGKPACTEVPKFDWVREWRSQRSQRTSHLVQAACSCLEIPESTSIATAVASVTPKMTVAEGVTGLAEVTSIETQVVTQTHTMFTFLSQEMQHGLVNKTLAFEDQSLTLPRIDRVGASRSNRSSMKVLASRSGPRALMAGVVGQIGSWKHAIS</sequence>
<gene>
    <name evidence="2" type="ORF">DOTSEDRAFT_71400</name>
</gene>
<organism evidence="2 3">
    <name type="scientific">Dothistroma septosporum (strain NZE10 / CBS 128990)</name>
    <name type="common">Red band needle blight fungus</name>
    <name type="synonym">Mycosphaerella pini</name>
    <dbReference type="NCBI Taxonomy" id="675120"/>
    <lineage>
        <taxon>Eukaryota</taxon>
        <taxon>Fungi</taxon>
        <taxon>Dikarya</taxon>
        <taxon>Ascomycota</taxon>
        <taxon>Pezizomycotina</taxon>
        <taxon>Dothideomycetes</taxon>
        <taxon>Dothideomycetidae</taxon>
        <taxon>Mycosphaerellales</taxon>
        <taxon>Mycosphaerellaceae</taxon>
        <taxon>Dothistroma</taxon>
    </lineage>
</organism>
<reference evidence="2 3" key="2">
    <citation type="journal article" date="2012" name="PLoS Pathog.">
        <title>Diverse lifestyles and strategies of plant pathogenesis encoded in the genomes of eighteen Dothideomycetes fungi.</title>
        <authorList>
            <person name="Ohm R.A."/>
            <person name="Feau N."/>
            <person name="Henrissat B."/>
            <person name="Schoch C.L."/>
            <person name="Horwitz B.A."/>
            <person name="Barry K.W."/>
            <person name="Condon B.J."/>
            <person name="Copeland A.C."/>
            <person name="Dhillon B."/>
            <person name="Glaser F."/>
            <person name="Hesse C.N."/>
            <person name="Kosti I."/>
            <person name="LaButti K."/>
            <person name="Lindquist E.A."/>
            <person name="Lucas S."/>
            <person name="Salamov A.A."/>
            <person name="Bradshaw R.E."/>
            <person name="Ciuffetti L."/>
            <person name="Hamelin R.C."/>
            <person name="Kema G.H.J."/>
            <person name="Lawrence C."/>
            <person name="Scott J.A."/>
            <person name="Spatafora J.W."/>
            <person name="Turgeon B.G."/>
            <person name="de Wit P.J.G.M."/>
            <person name="Zhong S."/>
            <person name="Goodwin S.B."/>
            <person name="Grigoriev I.V."/>
        </authorList>
    </citation>
    <scope>NUCLEOTIDE SEQUENCE [LARGE SCALE GENOMIC DNA]</scope>
    <source>
        <strain evidence="3">NZE10 / CBS 128990</strain>
    </source>
</reference>
<feature type="chain" id="PRO_5004109585" description="Secreted protein" evidence="1">
    <location>
        <begin position="23"/>
        <end position="232"/>
    </location>
</feature>
<evidence type="ECO:0008006" key="4">
    <source>
        <dbReference type="Google" id="ProtNLM"/>
    </source>
</evidence>
<dbReference type="HOGENOM" id="CLU_1194863_0_0_1"/>
<proteinExistence type="predicted"/>
<protein>
    <recommendedName>
        <fullName evidence="4">Secreted protein</fullName>
    </recommendedName>
</protein>
<dbReference type="OMA" id="FPYRTIT"/>
<keyword evidence="3" id="KW-1185">Reference proteome</keyword>
<evidence type="ECO:0000313" key="2">
    <source>
        <dbReference type="EMBL" id="EME45689.1"/>
    </source>
</evidence>
<keyword evidence="1" id="KW-0732">Signal</keyword>
<reference evidence="3" key="1">
    <citation type="journal article" date="2012" name="PLoS Genet.">
        <title>The genomes of the fungal plant pathogens Cladosporium fulvum and Dothistroma septosporum reveal adaptation to different hosts and lifestyles but also signatures of common ancestry.</title>
        <authorList>
            <person name="de Wit P.J.G.M."/>
            <person name="van der Burgt A."/>
            <person name="Oekmen B."/>
            <person name="Stergiopoulos I."/>
            <person name="Abd-Elsalam K.A."/>
            <person name="Aerts A.L."/>
            <person name="Bahkali A.H."/>
            <person name="Beenen H.G."/>
            <person name="Chettri P."/>
            <person name="Cox M.P."/>
            <person name="Datema E."/>
            <person name="de Vries R.P."/>
            <person name="Dhillon B."/>
            <person name="Ganley A.R."/>
            <person name="Griffiths S.A."/>
            <person name="Guo Y."/>
            <person name="Hamelin R.C."/>
            <person name="Henrissat B."/>
            <person name="Kabir M.S."/>
            <person name="Jashni M.K."/>
            <person name="Kema G."/>
            <person name="Klaubauf S."/>
            <person name="Lapidus A."/>
            <person name="Levasseur A."/>
            <person name="Lindquist E."/>
            <person name="Mehrabi R."/>
            <person name="Ohm R.A."/>
            <person name="Owen T.J."/>
            <person name="Salamov A."/>
            <person name="Schwelm A."/>
            <person name="Schijlen E."/>
            <person name="Sun H."/>
            <person name="van den Burg H.A."/>
            <person name="van Ham R.C.H.J."/>
            <person name="Zhang S."/>
            <person name="Goodwin S.B."/>
            <person name="Grigoriev I.V."/>
            <person name="Collemare J."/>
            <person name="Bradshaw R.E."/>
        </authorList>
    </citation>
    <scope>NUCLEOTIDE SEQUENCE [LARGE SCALE GENOMIC DNA]</scope>
    <source>
        <strain evidence="3">NZE10 / CBS 128990</strain>
    </source>
</reference>
<feature type="signal peptide" evidence="1">
    <location>
        <begin position="1"/>
        <end position="22"/>
    </location>
</feature>
<dbReference type="OrthoDB" id="10475050at2759"/>
<accession>N1PTF2</accession>
<dbReference type="EMBL" id="KB446538">
    <property type="protein sequence ID" value="EME45689.1"/>
    <property type="molecule type" value="Genomic_DNA"/>
</dbReference>
<dbReference type="AlphaFoldDB" id="N1PTF2"/>
<dbReference type="Proteomes" id="UP000016933">
    <property type="component" value="Unassembled WGS sequence"/>
</dbReference>
<evidence type="ECO:0000256" key="1">
    <source>
        <dbReference type="SAM" id="SignalP"/>
    </source>
</evidence>